<dbReference type="EMBL" id="VXIS01000017">
    <property type="protein sequence ID" value="KAA8913102.1"/>
    <property type="molecule type" value="Genomic_DNA"/>
</dbReference>
<dbReference type="InterPro" id="IPR047205">
    <property type="entry name" value="RMP1"/>
</dbReference>
<proteinExistence type="predicted"/>
<evidence type="ECO:0000313" key="4">
    <source>
        <dbReference type="Proteomes" id="UP000326924"/>
    </source>
</evidence>
<dbReference type="GO" id="GO:0000294">
    <property type="term" value="P:nuclear-transcribed mRNA catabolic process, RNase MRP-dependent"/>
    <property type="evidence" value="ECO:0007669"/>
    <property type="project" value="TreeGrafter"/>
</dbReference>
<dbReference type="InParanoid" id="A0A5J5F7N5"/>
<organism evidence="3 4">
    <name type="scientific">Sphaerosporella brunnea</name>
    <dbReference type="NCBI Taxonomy" id="1250544"/>
    <lineage>
        <taxon>Eukaryota</taxon>
        <taxon>Fungi</taxon>
        <taxon>Dikarya</taxon>
        <taxon>Ascomycota</taxon>
        <taxon>Pezizomycotina</taxon>
        <taxon>Pezizomycetes</taxon>
        <taxon>Pezizales</taxon>
        <taxon>Pyronemataceae</taxon>
        <taxon>Sphaerosporella</taxon>
    </lineage>
</organism>
<accession>A0A5J5F7N5</accession>
<feature type="compositionally biased region" description="Basic and acidic residues" evidence="1">
    <location>
        <begin position="266"/>
        <end position="281"/>
    </location>
</feature>
<dbReference type="PANTHER" id="PTHR37792">
    <property type="entry name" value="RIBONUCLEASE MRP PROTEIN SUBUNIT RMP1"/>
    <property type="match status" value="1"/>
</dbReference>
<evidence type="ECO:0000256" key="1">
    <source>
        <dbReference type="SAM" id="MobiDB-lite"/>
    </source>
</evidence>
<name>A0A5J5F7N5_9PEZI</name>
<evidence type="ECO:0000259" key="2">
    <source>
        <dbReference type="Pfam" id="PF20945"/>
    </source>
</evidence>
<dbReference type="GO" id="GO:0042134">
    <property type="term" value="F:rRNA primary transcript binding"/>
    <property type="evidence" value="ECO:0007669"/>
    <property type="project" value="InterPro"/>
</dbReference>
<feature type="domain" description="RNase MRP protein 1 RNA binding" evidence="2">
    <location>
        <begin position="21"/>
        <end position="116"/>
    </location>
</feature>
<comment type="caution">
    <text evidence="3">The sequence shown here is derived from an EMBL/GenBank/DDBJ whole genome shotgun (WGS) entry which is preliminary data.</text>
</comment>
<dbReference type="AlphaFoldDB" id="A0A5J5F7N5"/>
<feature type="compositionally biased region" description="Basic and acidic residues" evidence="1">
    <location>
        <begin position="187"/>
        <end position="206"/>
    </location>
</feature>
<sequence length="301" mass="33874">MPPKPPFDATQLKLLRDESDLLHLLFHRNKNQHRLLKWWQWIATLRRNLTKLLAEHDMITSAKTTPNRNTAVAKFKDRMAFMRSVVVPNAYAAFRTVIDSRVFAALGMVLVGVLARVWKVIKPSREELEKEREKKEATVKALQELDEELGVVISREEYGRGKAEAEVGEVISRAEYERAALVKAAGKAKDVPGKMRSVEDRGEKAPSKLQLEDGPAPPSKGTKTAVAAVAKAERDATQSSVEPVMAVKTKEKGRRRQSEPQSEASSAERKLKRKLEAEPEKKKKKQKKKGDDIDDLFSGLF</sequence>
<dbReference type="GO" id="GO:0000172">
    <property type="term" value="C:ribonuclease MRP complex"/>
    <property type="evidence" value="ECO:0007669"/>
    <property type="project" value="InterPro"/>
</dbReference>
<evidence type="ECO:0000313" key="3">
    <source>
        <dbReference type="EMBL" id="KAA8913102.1"/>
    </source>
</evidence>
<keyword evidence="4" id="KW-1185">Reference proteome</keyword>
<dbReference type="Pfam" id="PF20945">
    <property type="entry name" value="RMP1"/>
    <property type="match status" value="1"/>
</dbReference>
<dbReference type="GO" id="GO:0000466">
    <property type="term" value="P:maturation of 5.8S rRNA from tricistronic rRNA transcript (SSU-rRNA, 5.8S rRNA, LSU-rRNA)"/>
    <property type="evidence" value="ECO:0007669"/>
    <property type="project" value="TreeGrafter"/>
</dbReference>
<dbReference type="OrthoDB" id="5414547at2759"/>
<dbReference type="InterPro" id="IPR047204">
    <property type="entry name" value="RMP1_RBD"/>
</dbReference>
<protein>
    <recommendedName>
        <fullName evidence="2">RNase MRP protein 1 RNA binding domain-containing protein</fullName>
    </recommendedName>
</protein>
<dbReference type="PANTHER" id="PTHR37792:SF1">
    <property type="entry name" value="RIBONUCLEASE MRP PROTEIN SUBUNIT RMP1"/>
    <property type="match status" value="1"/>
</dbReference>
<dbReference type="Proteomes" id="UP000326924">
    <property type="component" value="Unassembled WGS sequence"/>
</dbReference>
<gene>
    <name evidence="3" type="ORF">FN846DRAFT_180636</name>
</gene>
<reference evidence="3 4" key="1">
    <citation type="submission" date="2019-09" db="EMBL/GenBank/DDBJ databases">
        <title>Draft genome of the ectomycorrhizal ascomycete Sphaerosporella brunnea.</title>
        <authorList>
            <consortium name="DOE Joint Genome Institute"/>
            <person name="Benucci G.M."/>
            <person name="Marozzi G."/>
            <person name="Antonielli L."/>
            <person name="Sanchez S."/>
            <person name="Marco P."/>
            <person name="Wang X."/>
            <person name="Falini L.B."/>
            <person name="Barry K."/>
            <person name="Haridas S."/>
            <person name="Lipzen A."/>
            <person name="Labutti K."/>
            <person name="Grigoriev I.V."/>
            <person name="Murat C."/>
            <person name="Martin F."/>
            <person name="Albertini E."/>
            <person name="Donnini D."/>
            <person name="Bonito G."/>
        </authorList>
    </citation>
    <scope>NUCLEOTIDE SEQUENCE [LARGE SCALE GENOMIC DNA]</scope>
    <source>
        <strain evidence="3 4">Sb_GMNB300</strain>
    </source>
</reference>
<dbReference type="CDD" id="cd22573">
    <property type="entry name" value="RMP1_RBD"/>
    <property type="match status" value="1"/>
</dbReference>
<feature type="region of interest" description="Disordered" evidence="1">
    <location>
        <begin position="187"/>
        <end position="301"/>
    </location>
</feature>